<sequence>DGLRHSAPQSAREAFFGAFGIGAVADQLRGEGRRLGEAAGQLRQQSGKFVEENKTSLFWGAVGVVTIGPVITAGVMLAQALRGRSPAEGGQPGTGDPADSDSQPGSTAESISRS</sequence>
<feature type="region of interest" description="Disordered" evidence="1">
    <location>
        <begin position="83"/>
        <end position="114"/>
    </location>
</feature>
<gene>
    <name evidence="3" type="ORF">PGLA1383_LOCUS23313</name>
</gene>
<reference evidence="3" key="1">
    <citation type="submission" date="2021-02" db="EMBL/GenBank/DDBJ databases">
        <authorList>
            <person name="Dougan E. K."/>
            <person name="Rhodes N."/>
            <person name="Thang M."/>
            <person name="Chan C."/>
        </authorList>
    </citation>
    <scope>NUCLEOTIDE SEQUENCE</scope>
</reference>
<dbReference type="AlphaFoldDB" id="A0A813EUS0"/>
<proteinExistence type="predicted"/>
<name>A0A813EUS0_POLGL</name>
<comment type="caution">
    <text evidence="3">The sequence shown here is derived from an EMBL/GenBank/DDBJ whole genome shotgun (WGS) entry which is preliminary data.</text>
</comment>
<evidence type="ECO:0000313" key="4">
    <source>
        <dbReference type="Proteomes" id="UP000654075"/>
    </source>
</evidence>
<dbReference type="Proteomes" id="UP000654075">
    <property type="component" value="Unassembled WGS sequence"/>
</dbReference>
<feature type="non-terminal residue" evidence="3">
    <location>
        <position position="1"/>
    </location>
</feature>
<keyword evidence="2" id="KW-0472">Membrane</keyword>
<keyword evidence="4" id="KW-1185">Reference proteome</keyword>
<evidence type="ECO:0000313" key="3">
    <source>
        <dbReference type="EMBL" id="CAE8605189.1"/>
    </source>
</evidence>
<evidence type="ECO:0000256" key="1">
    <source>
        <dbReference type="SAM" id="MobiDB-lite"/>
    </source>
</evidence>
<evidence type="ECO:0000256" key="2">
    <source>
        <dbReference type="SAM" id="Phobius"/>
    </source>
</evidence>
<feature type="compositionally biased region" description="Polar residues" evidence="1">
    <location>
        <begin position="100"/>
        <end position="114"/>
    </location>
</feature>
<keyword evidence="2" id="KW-0812">Transmembrane</keyword>
<keyword evidence="2" id="KW-1133">Transmembrane helix</keyword>
<organism evidence="3 4">
    <name type="scientific">Polarella glacialis</name>
    <name type="common">Dinoflagellate</name>
    <dbReference type="NCBI Taxonomy" id="89957"/>
    <lineage>
        <taxon>Eukaryota</taxon>
        <taxon>Sar</taxon>
        <taxon>Alveolata</taxon>
        <taxon>Dinophyceae</taxon>
        <taxon>Suessiales</taxon>
        <taxon>Suessiaceae</taxon>
        <taxon>Polarella</taxon>
    </lineage>
</organism>
<protein>
    <submittedName>
        <fullName evidence="3">Uncharacterized protein</fullName>
    </submittedName>
</protein>
<feature type="transmembrane region" description="Helical" evidence="2">
    <location>
        <begin position="57"/>
        <end position="78"/>
    </location>
</feature>
<accession>A0A813EUS0</accession>
<dbReference type="EMBL" id="CAJNNV010017487">
    <property type="protein sequence ID" value="CAE8605189.1"/>
    <property type="molecule type" value="Genomic_DNA"/>
</dbReference>